<dbReference type="EC" id="2.1.1.72" evidence="2"/>
<dbReference type="AlphaFoldDB" id="A0A1G7JH11"/>
<dbReference type="GO" id="GO:0032259">
    <property type="term" value="P:methylation"/>
    <property type="evidence" value="ECO:0007669"/>
    <property type="project" value="UniProtKB-KW"/>
</dbReference>
<keyword evidence="3 8" id="KW-0489">Methyltransferase</keyword>
<dbReference type="Pfam" id="PF07669">
    <property type="entry name" value="Eco57I"/>
    <property type="match status" value="1"/>
</dbReference>
<dbReference type="Gene3D" id="3.40.50.150">
    <property type="entry name" value="Vaccinia Virus protein VP39"/>
    <property type="match status" value="1"/>
</dbReference>
<evidence type="ECO:0000256" key="6">
    <source>
        <dbReference type="ARBA" id="ARBA00047942"/>
    </source>
</evidence>
<comment type="similarity">
    <text evidence="1">Belongs to the N(4)/N(6)-methyltransferase family.</text>
</comment>
<dbReference type="InterPro" id="IPR011639">
    <property type="entry name" value="MethylTrfase_TaqI-like_dom"/>
</dbReference>
<dbReference type="GO" id="GO:0003676">
    <property type="term" value="F:nucleic acid binding"/>
    <property type="evidence" value="ECO:0007669"/>
    <property type="project" value="InterPro"/>
</dbReference>
<accession>A0A1G7JH11</accession>
<proteinExistence type="inferred from homology"/>
<sequence>MIDQASFTLRGRNPDVLTCIANLSNDEVFTPPEFANRMLDTLAEAWAASNDGANLWADSSVRFLDPFTKSGVFLREITNRLTKGLATEIPDLQERVNHILTKQVFGIAITRLTSFLARRSLYCSKHANGPHSIATTFSTEEGNIWFERTEHKWSEGRCLFCGANKETLDRGKGVENYAYAFIHAKDIGTRVAEMFGGDMQFDVVIGNPPYQLSDGGQGASAMPIYNKFVDQAKALDPKFLVMVIPARWLFGGRGLDAFRNSMLEDRRVRKLVDFPDSRQAFESVDVAGGVCYFLWNRDDEGDCEVVTNDLHGNQTSSIRPLMEPGASVFIRNSESIAILRKIAAKESGNDANGIALPPERRFDSQVSGQKPFGLRTFFRGDKKKRPDDLLVQQNGGTAWVARKTINEGVELIDKWKVFTSKSSSEHAGQADRNGMRRVLSLTGILPPGSVVTETYVILGAYDSELEAQHCLSYVTTKFFRFLVATRTSAQDLPRIAYSFVPVQDFSGPWNDERLYTKYGLNADEIALVDSTIRPMDVSGDLFSVQPTSEGEDE</sequence>
<dbReference type="PANTHER" id="PTHR33841:SF5">
    <property type="entry name" value="DNA METHYLASE (MODIFICATION METHYLASE) (METHYLTRANSFERASE)-RELATED"/>
    <property type="match status" value="1"/>
</dbReference>
<dbReference type="EMBL" id="LT629690">
    <property type="protein sequence ID" value="SDF24145.1"/>
    <property type="molecule type" value="Genomic_DNA"/>
</dbReference>
<dbReference type="PRINTS" id="PR00507">
    <property type="entry name" value="N12N6MTFRASE"/>
</dbReference>
<evidence type="ECO:0000256" key="3">
    <source>
        <dbReference type="ARBA" id="ARBA00022603"/>
    </source>
</evidence>
<evidence type="ECO:0000256" key="4">
    <source>
        <dbReference type="ARBA" id="ARBA00022679"/>
    </source>
</evidence>
<dbReference type="OrthoDB" id="32195at2"/>
<keyword evidence="9" id="KW-1185">Reference proteome</keyword>
<reference evidence="8 9" key="1">
    <citation type="submission" date="2016-10" db="EMBL/GenBank/DDBJ databases">
        <authorList>
            <person name="de Groot N.N."/>
        </authorList>
    </citation>
    <scope>NUCLEOTIDE SEQUENCE [LARGE SCALE GENOMIC DNA]</scope>
    <source>
        <strain evidence="8 9">GAS232</strain>
    </source>
</reference>
<dbReference type="SUPFAM" id="SSF53335">
    <property type="entry name" value="S-adenosyl-L-methionine-dependent methyltransferases"/>
    <property type="match status" value="1"/>
</dbReference>
<organism evidence="8 9">
    <name type="scientific">Terriglobus roseus</name>
    <dbReference type="NCBI Taxonomy" id="392734"/>
    <lineage>
        <taxon>Bacteria</taxon>
        <taxon>Pseudomonadati</taxon>
        <taxon>Acidobacteriota</taxon>
        <taxon>Terriglobia</taxon>
        <taxon>Terriglobales</taxon>
        <taxon>Acidobacteriaceae</taxon>
        <taxon>Terriglobus</taxon>
    </lineage>
</organism>
<dbReference type="RefSeq" id="WP_083344846.1">
    <property type="nucleotide sequence ID" value="NZ_LT629690.1"/>
</dbReference>
<dbReference type="Proteomes" id="UP000182427">
    <property type="component" value="Chromosome I"/>
</dbReference>
<comment type="catalytic activity">
    <reaction evidence="6">
        <text>a 2'-deoxyadenosine in DNA + S-adenosyl-L-methionine = an N(6)-methyl-2'-deoxyadenosine in DNA + S-adenosyl-L-homocysteine + H(+)</text>
        <dbReference type="Rhea" id="RHEA:15197"/>
        <dbReference type="Rhea" id="RHEA-COMP:12418"/>
        <dbReference type="Rhea" id="RHEA-COMP:12419"/>
        <dbReference type="ChEBI" id="CHEBI:15378"/>
        <dbReference type="ChEBI" id="CHEBI:57856"/>
        <dbReference type="ChEBI" id="CHEBI:59789"/>
        <dbReference type="ChEBI" id="CHEBI:90615"/>
        <dbReference type="ChEBI" id="CHEBI:90616"/>
        <dbReference type="EC" id="2.1.1.72"/>
    </reaction>
</comment>
<dbReference type="GO" id="GO:0009007">
    <property type="term" value="F:site-specific DNA-methyltransferase (adenine-specific) activity"/>
    <property type="evidence" value="ECO:0007669"/>
    <property type="project" value="UniProtKB-EC"/>
</dbReference>
<protein>
    <recommendedName>
        <fullName evidence="2">site-specific DNA-methyltransferase (adenine-specific)</fullName>
        <ecNumber evidence="2">2.1.1.72</ecNumber>
    </recommendedName>
</protein>
<evidence type="ECO:0000313" key="8">
    <source>
        <dbReference type="EMBL" id="SDF24145.1"/>
    </source>
</evidence>
<evidence type="ECO:0000313" key="9">
    <source>
        <dbReference type="Proteomes" id="UP000182427"/>
    </source>
</evidence>
<feature type="domain" description="Type II methyltransferase M.TaqI-like" evidence="7">
    <location>
        <begin position="102"/>
        <end position="281"/>
    </location>
</feature>
<evidence type="ECO:0000256" key="2">
    <source>
        <dbReference type="ARBA" id="ARBA00011900"/>
    </source>
</evidence>
<gene>
    <name evidence="8" type="ORF">SAMN05444167_1817</name>
</gene>
<keyword evidence="5" id="KW-0949">S-adenosyl-L-methionine</keyword>
<dbReference type="PANTHER" id="PTHR33841">
    <property type="entry name" value="DNA METHYLTRANSFERASE YEEA-RELATED"/>
    <property type="match status" value="1"/>
</dbReference>
<name>A0A1G7JH11_9BACT</name>
<dbReference type="PROSITE" id="PS00092">
    <property type="entry name" value="N6_MTASE"/>
    <property type="match status" value="1"/>
</dbReference>
<dbReference type="InterPro" id="IPR029063">
    <property type="entry name" value="SAM-dependent_MTases_sf"/>
</dbReference>
<evidence type="ECO:0000256" key="5">
    <source>
        <dbReference type="ARBA" id="ARBA00022691"/>
    </source>
</evidence>
<dbReference type="REBASE" id="162742">
    <property type="entry name" value="M1.Tro232ORF1816P"/>
</dbReference>
<dbReference type="InterPro" id="IPR002052">
    <property type="entry name" value="DNA_methylase_N6_adenine_CS"/>
</dbReference>
<evidence type="ECO:0000259" key="7">
    <source>
        <dbReference type="Pfam" id="PF07669"/>
    </source>
</evidence>
<evidence type="ECO:0000256" key="1">
    <source>
        <dbReference type="ARBA" id="ARBA00006594"/>
    </source>
</evidence>
<dbReference type="InterPro" id="IPR050953">
    <property type="entry name" value="N4_N6_ade-DNA_methylase"/>
</dbReference>
<dbReference type="GO" id="GO:0006304">
    <property type="term" value="P:DNA modification"/>
    <property type="evidence" value="ECO:0007669"/>
    <property type="project" value="InterPro"/>
</dbReference>
<keyword evidence="4 8" id="KW-0808">Transferase</keyword>